<proteinExistence type="predicted"/>
<dbReference type="OrthoDB" id="6262491at2759"/>
<feature type="region of interest" description="Disordered" evidence="3">
    <location>
        <begin position="1324"/>
        <end position="1344"/>
    </location>
</feature>
<feature type="region of interest" description="Disordered" evidence="3">
    <location>
        <begin position="1744"/>
        <end position="1775"/>
    </location>
</feature>
<dbReference type="InterPro" id="IPR011047">
    <property type="entry name" value="Quinoprotein_ADH-like_sf"/>
</dbReference>
<feature type="region of interest" description="Disordered" evidence="3">
    <location>
        <begin position="1882"/>
        <end position="1906"/>
    </location>
</feature>
<feature type="repeat" description="WD" evidence="1">
    <location>
        <begin position="687"/>
        <end position="728"/>
    </location>
</feature>
<name>A0A507FFD3_9FUNG</name>
<accession>A0A507FFD3</accession>
<evidence type="ECO:0000313" key="4">
    <source>
        <dbReference type="EMBL" id="TPX75061.1"/>
    </source>
</evidence>
<sequence length="2176" mass="243530">MSSADSDATTTTTSSTESVTTETSSEWSSFEDGTASSTTASSVSSTGPAPPISTGKSASQTLRAAKASKSYFAAIHNKKAPGPALGGLEQETVLVFPWKRTRNLIMGLGVQRRMARSLQRRPKTAEHEMLPKNGVLRSGLRSYVKGSNLSLGMQRSQSSNLNDRLGRIDPGKVVSLNKLSSNFEGNIEDAEAADDEDQHSATDEKSSHILPITIPHGFQLVRNLMQPKSCVKSVINVSSNTTDTFAVLDTYNAQLVRGAMKVARISVGEEKGVPDSPLTGLNRWFYVKKWRITVIATLHLELKILGLSLEVLSQTSSVKPVLSLDFHDDCDELIAGGVGNIRIWTLAKSKGTYRLVGPRLVIDDLATEEWIGHTVCNTQLNRLLAACDCDILMYDYSTGKRLDRLKDVHELSISVMIFYTPHQYLITGSKDSTIKIWTRYMLFILELKSGTNSPVTGLVIANPDDADSRRHPFLLSSYLDGIIRMWNLETGSCVYKHETNTECLGLDWLRTDVFFHYARDRICVWNLNRHYTIFSSITAQVKIVQRKEVFGFPPRILAVSSDASIKLLSPVTGACLMTAFPVIRDCTVRSVEYDIVSNMLWALTTAGDVFIYSTVCNPCKVVDEWRVQAGKDVVTCMASLRVSPKHGKRSLTSLKSPAIYTLFGGTETGQIVTMDIRKLGGDIVTIHQAHSSKISAISCCSEKMQLFSAGFDGLVKLWSISWTEKMETTAKDGENPDLCLQIQAYSSLSSLCVGHMPKGYATGICWNLNSETVVFSSNQTQLAFFDWNSKGISEMKKKHAADEDHVKTVSGLSSLHSLQLFASSSEDGTAKIWDAEANGLVREIQFNEIVSSVCFNNPRGDLLVALSSQLILVRVHDYLPNQYLADLVIKDAWEDDPIESPKQFDSDLDFWEMYRIGLERIGADLSKWHVRFVSRRPDEEKLTAQIAELERIKRDAEEQRKRLARQEKLRRRQLRHMTIEEQKQLLQSLGLFGSLNNVDLAELMKRGPKALGINLEAIPDLGVLDRFLDGRIADDDREKEIRKAEKRATIVQHAGRNEPSTSMRKKSIYAQHLKNVPKPFAPPRHSEFKKEIERKPSQPQAKATTTTTLRFAVPQATKRSIPNLKVTDVKKMVMAPVLKAPDKTKSKLFPGKTKEWIQNYFSKLGLLPNSIMMNDIESEKLKRERAMRDQEAARLKALQSANLQAMDARMRNIKNARSQNASKWGLRSEMESDSSDDDFTSEKAVYIVTGSDDEAEGVDMSKLIDAQTKAETVTTLDPLAEEERLRLEALEKERKLLKEKQLADMKHRREEEDRLARIRLEAEEAEKRRKRDEKDSKRKAELDAKLAEKRAKREAIELARAAKAAEEEAEAERLRQVKEQRLSLANTHNMKDFVPTMLESDRNTVTFNVFSSPDKRGSLYKEPQVFVPKKVARKPIVPIVIKRKSSVRHKSVAIREVSSESEASSDISDTFDPQVFDPKWDVGDDLEVIIARNAWTLIEKSKELQQTPKKDEPAEEFKKVMSNFWFPGLGGKEVTLTNIVDVLFAVMRKGYWREKCEACKSLLYLFQTFQIDFLNPVETVILPLLDLFHDSDWQFRATLCSVIVSFGLSHSEILYCLISKLADKHEQVRKSAKKSLAKVGIDSRDSLRKAMISLQLIPNSDNLKGSNFLDDELLKIQQTKVIQGTGTSNEIEAWRETVPPKKIPGSLVDRPDSYNATLVKSGVQLTKNDLERLWRPYTSQNMLLLPPASEHPTRSRKNSRVSQVQHPSKAATPDTTTNNLAFVKFSNSDESLSMKNSYDLLAPSRRDSLRVSRFINQSRMTSTRQSVTGERPIFTRASSSPSSSTSNSSGNLNEGTAYNYQNAENRRPSALSNHVITFNNGALQKKKTTDHTAAPQSDENDTFDEDNDTFQQYAKAYIQNRRATAIFEQRNGSISPLAIPPKPISPSNWQPLKKLVGSPQAIDPWKLFNKMNGAAPASPKTHAGPLVSQKMSDDDEMSVMDEEGIKIYSRRVSMQPLQVNYYRRVSIHKDSNRNSVSQAPFGAGLSLPPLMPEDQAEELEPRDSQTGVPIVPVRLKTAEEGAIRPNLVMGVANSYNMASTTAASTPRRASTTAATTLFDLSRPRTMDGEARVRTSEGKPPHGLQGYSKEVEKQAPASRVLDALPSVAGWSDESFED</sequence>
<feature type="compositionally biased region" description="Low complexity" evidence="3">
    <location>
        <begin position="1838"/>
        <end position="1849"/>
    </location>
</feature>
<dbReference type="InterPro" id="IPR001680">
    <property type="entry name" value="WD40_rpt"/>
</dbReference>
<dbReference type="SUPFAM" id="SSF50998">
    <property type="entry name" value="Quinoprotein alcohol dehydrogenase-like"/>
    <property type="match status" value="1"/>
</dbReference>
<feature type="region of interest" description="Disordered" evidence="3">
    <location>
        <begin position="2033"/>
        <end position="2065"/>
    </location>
</feature>
<reference evidence="4 5" key="1">
    <citation type="journal article" date="2019" name="Sci. Rep.">
        <title>Comparative genomics of chytrid fungi reveal insights into the obligate biotrophic and pathogenic lifestyle of Synchytrium endobioticum.</title>
        <authorList>
            <person name="van de Vossenberg B.T.L.H."/>
            <person name="Warris S."/>
            <person name="Nguyen H.D.T."/>
            <person name="van Gent-Pelzer M.P.E."/>
            <person name="Joly D.L."/>
            <person name="van de Geest H.C."/>
            <person name="Bonants P.J.M."/>
            <person name="Smith D.S."/>
            <person name="Levesque C.A."/>
            <person name="van der Lee T.A.J."/>
        </authorList>
    </citation>
    <scope>NUCLEOTIDE SEQUENCE [LARGE SCALE GENOMIC DNA]</scope>
    <source>
        <strain evidence="4 5">CBS 675.73</strain>
    </source>
</reference>
<feature type="repeat" description="WD" evidence="1">
    <location>
        <begin position="802"/>
        <end position="843"/>
    </location>
</feature>
<dbReference type="EMBL" id="QEAP01000097">
    <property type="protein sequence ID" value="TPX75061.1"/>
    <property type="molecule type" value="Genomic_DNA"/>
</dbReference>
<keyword evidence="1" id="KW-0853">WD repeat</keyword>
<dbReference type="InterPro" id="IPR011989">
    <property type="entry name" value="ARM-like"/>
</dbReference>
<keyword evidence="5" id="KW-1185">Reference proteome</keyword>
<dbReference type="Pfam" id="PF00400">
    <property type="entry name" value="WD40"/>
    <property type="match status" value="3"/>
</dbReference>
<dbReference type="STRING" id="246404.A0A507FFD3"/>
<dbReference type="InterPro" id="IPR016024">
    <property type="entry name" value="ARM-type_fold"/>
</dbReference>
<dbReference type="Proteomes" id="UP000320333">
    <property type="component" value="Unassembled WGS sequence"/>
</dbReference>
<evidence type="ECO:0000256" key="1">
    <source>
        <dbReference type="PROSITE-ProRule" id="PRU00221"/>
    </source>
</evidence>
<feature type="region of interest" description="Disordered" evidence="3">
    <location>
        <begin position="1816"/>
        <end position="1856"/>
    </location>
</feature>
<dbReference type="SMART" id="SM00320">
    <property type="entry name" value="WD40"/>
    <property type="match status" value="8"/>
</dbReference>
<dbReference type="Gene3D" id="2.130.10.10">
    <property type="entry name" value="YVTN repeat-like/Quinoprotein amine dehydrogenase"/>
    <property type="match status" value="3"/>
</dbReference>
<gene>
    <name evidence="4" type="ORF">CcCBS67573_g03666</name>
</gene>
<feature type="region of interest" description="Disordered" evidence="3">
    <location>
        <begin position="1"/>
        <end position="60"/>
    </location>
</feature>
<evidence type="ECO:0000256" key="3">
    <source>
        <dbReference type="SAM" id="MobiDB-lite"/>
    </source>
</evidence>
<organism evidence="4 5">
    <name type="scientific">Chytriomyces confervae</name>
    <dbReference type="NCBI Taxonomy" id="246404"/>
    <lineage>
        <taxon>Eukaryota</taxon>
        <taxon>Fungi</taxon>
        <taxon>Fungi incertae sedis</taxon>
        <taxon>Chytridiomycota</taxon>
        <taxon>Chytridiomycota incertae sedis</taxon>
        <taxon>Chytridiomycetes</taxon>
        <taxon>Chytridiales</taxon>
        <taxon>Chytriomycetaceae</taxon>
        <taxon>Chytriomyces</taxon>
    </lineage>
</organism>
<feature type="repeat" description="WD" evidence="1">
    <location>
        <begin position="406"/>
        <end position="437"/>
    </location>
</feature>
<feature type="region of interest" description="Disordered" evidence="3">
    <location>
        <begin position="2124"/>
        <end position="2159"/>
    </location>
</feature>
<dbReference type="PANTHER" id="PTHR45532">
    <property type="entry name" value="WD REPEAT-CONTAINING PROTEIN 97"/>
    <property type="match status" value="1"/>
</dbReference>
<dbReference type="PROSITE" id="PS50294">
    <property type="entry name" value="WD_REPEATS_REGION"/>
    <property type="match status" value="1"/>
</dbReference>
<feature type="compositionally biased region" description="Low complexity" evidence="3">
    <location>
        <begin position="1"/>
        <end position="46"/>
    </location>
</feature>
<comment type="caution">
    <text evidence="4">The sequence shown here is derived from an EMBL/GenBank/DDBJ whole genome shotgun (WGS) entry which is preliminary data.</text>
</comment>
<dbReference type="Gene3D" id="1.25.10.10">
    <property type="entry name" value="Leucine-rich Repeat Variant"/>
    <property type="match status" value="1"/>
</dbReference>
<dbReference type="SUPFAM" id="SSF48371">
    <property type="entry name" value="ARM repeat"/>
    <property type="match status" value="1"/>
</dbReference>
<feature type="compositionally biased region" description="Basic and acidic residues" evidence="3">
    <location>
        <begin position="2124"/>
        <end position="2139"/>
    </location>
</feature>
<feature type="coiled-coil region" evidence="2">
    <location>
        <begin position="939"/>
        <end position="969"/>
    </location>
</feature>
<dbReference type="PANTHER" id="PTHR45532:SF1">
    <property type="entry name" value="WD REPEAT-CONTAINING PROTEIN 97"/>
    <property type="match status" value="1"/>
</dbReference>
<protein>
    <submittedName>
        <fullName evidence="4">Uncharacterized protein</fullName>
    </submittedName>
</protein>
<dbReference type="PROSITE" id="PS50082">
    <property type="entry name" value="WD_REPEATS_2"/>
    <property type="match status" value="3"/>
</dbReference>
<evidence type="ECO:0000256" key="2">
    <source>
        <dbReference type="SAM" id="Coils"/>
    </source>
</evidence>
<keyword evidence="2" id="KW-0175">Coiled coil</keyword>
<evidence type="ECO:0000313" key="5">
    <source>
        <dbReference type="Proteomes" id="UP000320333"/>
    </source>
</evidence>
<dbReference type="InterPro" id="IPR015943">
    <property type="entry name" value="WD40/YVTN_repeat-like_dom_sf"/>
</dbReference>
<feature type="compositionally biased region" description="Polar residues" evidence="3">
    <location>
        <begin position="1816"/>
        <end position="1828"/>
    </location>
</feature>